<comment type="caution">
    <text evidence="1">The sequence shown here is derived from an EMBL/GenBank/DDBJ whole genome shotgun (WGS) entry which is preliminary data.</text>
</comment>
<dbReference type="PANTHER" id="PTHR22603">
    <property type="entry name" value="CHOLINE/ETHANOALAMINE KINASE"/>
    <property type="match status" value="1"/>
</dbReference>
<dbReference type="Gene3D" id="3.90.1200.10">
    <property type="match status" value="1"/>
</dbReference>
<dbReference type="EMBL" id="SOAZ01000024">
    <property type="protein sequence ID" value="TDT50833.1"/>
    <property type="molecule type" value="Genomic_DNA"/>
</dbReference>
<sequence length="326" mass="38031">MIKNLPQEVFNAIEKIDILKNRVDEITFIEQLLGGLTNRNYKITLGEENYVLRIPGEGTSLYIDRSVEMHNANITSRNGINTEIIYFDEKTGIALTKYIENAVTMHPESFVKDELVVEATKVLKKLHSIGEEFKFTFDAFDGIDLYDDILKRNNARLPDDYAETYKDLEIIRKVIKDKPVKLVPSHNDPLCENFISDSKKLYLIDWEYSGMNDPMWDLGAFSIEAGLTEHQEYMMMREYFDGYVTAANFGRMVINKVLIDAYWTVWAIVQIVYGKHENDYWPYAMGRYERFKKLIKSENFQKYLEAVKNDSQKRVYFDAEAEAAAF</sequence>
<evidence type="ECO:0000313" key="2">
    <source>
        <dbReference type="Proteomes" id="UP000295325"/>
    </source>
</evidence>
<dbReference type="OrthoDB" id="9803871at2"/>
<dbReference type="SUPFAM" id="SSF56112">
    <property type="entry name" value="Protein kinase-like (PK-like)"/>
    <property type="match status" value="1"/>
</dbReference>
<dbReference type="GO" id="GO:0005737">
    <property type="term" value="C:cytoplasm"/>
    <property type="evidence" value="ECO:0007669"/>
    <property type="project" value="TreeGrafter"/>
</dbReference>
<dbReference type="RefSeq" id="WP_133628983.1">
    <property type="nucleotide sequence ID" value="NZ_SOAZ01000024.1"/>
</dbReference>
<gene>
    <name evidence="1" type="ORF">EDD71_12446</name>
</gene>
<keyword evidence="1" id="KW-0808">Transferase</keyword>
<dbReference type="InterPro" id="IPR011009">
    <property type="entry name" value="Kinase-like_dom_sf"/>
</dbReference>
<keyword evidence="1" id="KW-0418">Kinase</keyword>
<name>A0A4R7KAT9_9CLOT</name>
<dbReference type="Gene3D" id="3.30.200.20">
    <property type="entry name" value="Phosphorylase Kinase, domain 1"/>
    <property type="match status" value="1"/>
</dbReference>
<evidence type="ECO:0000313" key="1">
    <source>
        <dbReference type="EMBL" id="TDT50833.1"/>
    </source>
</evidence>
<dbReference type="CDD" id="cd05151">
    <property type="entry name" value="ChoK-like"/>
    <property type="match status" value="1"/>
</dbReference>
<accession>A0A4R7KAT9</accession>
<dbReference type="GO" id="GO:0006646">
    <property type="term" value="P:phosphatidylethanolamine biosynthetic process"/>
    <property type="evidence" value="ECO:0007669"/>
    <property type="project" value="TreeGrafter"/>
</dbReference>
<dbReference type="AlphaFoldDB" id="A0A4R7KAT9"/>
<proteinExistence type="predicted"/>
<keyword evidence="2" id="KW-1185">Reference proteome</keyword>
<dbReference type="GO" id="GO:0004305">
    <property type="term" value="F:ethanolamine kinase activity"/>
    <property type="evidence" value="ECO:0007669"/>
    <property type="project" value="TreeGrafter"/>
</dbReference>
<protein>
    <submittedName>
        <fullName evidence="1">Thiamine kinase-like enzyme</fullName>
    </submittedName>
</protein>
<dbReference type="PANTHER" id="PTHR22603:SF66">
    <property type="entry name" value="ETHANOLAMINE KINASE"/>
    <property type="match status" value="1"/>
</dbReference>
<reference evidence="1 2" key="1">
    <citation type="submission" date="2019-03" db="EMBL/GenBank/DDBJ databases">
        <title>Genomic Encyclopedia of Type Strains, Phase IV (KMG-IV): sequencing the most valuable type-strain genomes for metagenomic binning, comparative biology and taxonomic classification.</title>
        <authorList>
            <person name="Goeker M."/>
        </authorList>
    </citation>
    <scope>NUCLEOTIDE SEQUENCE [LARGE SCALE GENOMIC DNA]</scope>
    <source>
        <strain evidence="1 2">DSM 24455</strain>
    </source>
</reference>
<dbReference type="Pfam" id="PF01633">
    <property type="entry name" value="Choline_kinase"/>
    <property type="match status" value="1"/>
</dbReference>
<dbReference type="Proteomes" id="UP000295325">
    <property type="component" value="Unassembled WGS sequence"/>
</dbReference>
<organism evidence="1 2">
    <name type="scientific">Fonticella tunisiensis</name>
    <dbReference type="NCBI Taxonomy" id="1096341"/>
    <lineage>
        <taxon>Bacteria</taxon>
        <taxon>Bacillati</taxon>
        <taxon>Bacillota</taxon>
        <taxon>Clostridia</taxon>
        <taxon>Eubacteriales</taxon>
        <taxon>Clostridiaceae</taxon>
        <taxon>Fonticella</taxon>
    </lineage>
</organism>